<dbReference type="Proteomes" id="UP000724584">
    <property type="component" value="Unassembled WGS sequence"/>
</dbReference>
<gene>
    <name evidence="1" type="ORF">F5144DRAFT_480173</name>
</gene>
<organism evidence="1 2">
    <name type="scientific">Chaetomium tenue</name>
    <dbReference type="NCBI Taxonomy" id="1854479"/>
    <lineage>
        <taxon>Eukaryota</taxon>
        <taxon>Fungi</taxon>
        <taxon>Dikarya</taxon>
        <taxon>Ascomycota</taxon>
        <taxon>Pezizomycotina</taxon>
        <taxon>Sordariomycetes</taxon>
        <taxon>Sordariomycetidae</taxon>
        <taxon>Sordariales</taxon>
        <taxon>Chaetomiaceae</taxon>
        <taxon>Chaetomium</taxon>
    </lineage>
</organism>
<dbReference type="EMBL" id="JAGIZQ010000001">
    <property type="protein sequence ID" value="KAH6649370.1"/>
    <property type="molecule type" value="Genomic_DNA"/>
</dbReference>
<evidence type="ECO:0000313" key="1">
    <source>
        <dbReference type="EMBL" id="KAH6649370.1"/>
    </source>
</evidence>
<reference evidence="1 2" key="1">
    <citation type="journal article" date="2021" name="Nat. Commun.">
        <title>Genetic determinants of endophytism in the Arabidopsis root mycobiome.</title>
        <authorList>
            <person name="Mesny F."/>
            <person name="Miyauchi S."/>
            <person name="Thiergart T."/>
            <person name="Pickel B."/>
            <person name="Atanasova L."/>
            <person name="Karlsson M."/>
            <person name="Huettel B."/>
            <person name="Barry K.W."/>
            <person name="Haridas S."/>
            <person name="Chen C."/>
            <person name="Bauer D."/>
            <person name="Andreopoulos W."/>
            <person name="Pangilinan J."/>
            <person name="LaButti K."/>
            <person name="Riley R."/>
            <person name="Lipzen A."/>
            <person name="Clum A."/>
            <person name="Drula E."/>
            <person name="Henrissat B."/>
            <person name="Kohler A."/>
            <person name="Grigoriev I.V."/>
            <person name="Martin F.M."/>
            <person name="Hacquard S."/>
        </authorList>
    </citation>
    <scope>NUCLEOTIDE SEQUENCE [LARGE SCALE GENOMIC DNA]</scope>
    <source>
        <strain evidence="1 2">MPI-SDFR-AT-0079</strain>
    </source>
</reference>
<keyword evidence="2" id="KW-1185">Reference proteome</keyword>
<protein>
    <submittedName>
        <fullName evidence="1">Uncharacterized protein</fullName>
    </submittedName>
</protein>
<comment type="caution">
    <text evidence="1">The sequence shown here is derived from an EMBL/GenBank/DDBJ whole genome shotgun (WGS) entry which is preliminary data.</text>
</comment>
<proteinExistence type="predicted"/>
<sequence>MASTPTFQLVQAAEELLTNAKKLAVLTKPGDEDNELDLRRSIAHTAKSIAFETAPGVDVVKSDWMVMADIAAWNIFIDWKAFDHIPLDGHISVHDLALALNAQESLIARISAQLLSTRKLLPGPTPNTLRHSRISPLYRSTHPVSALCTVAVGNAMKPFAHWPAYFNTVTDNTPNTHTPDTHNTHNAHPLPPTRTEPPSQTQTQPQPQLNTPTPFAFAWGHPALPPWEVKALYPDYARAFTRSMRAREMAGGDTVCVGPGALLGGRKLTISGALVYLLRRVLLDYSDTLATGILRRLADALPTDNPKARVIIMEERLLDVPTPQNCLVDLVMLNLGGKLRNEAMFREIAGAAGLKVVGFFAREDDSNSVVECMKA</sequence>
<evidence type="ECO:0000313" key="2">
    <source>
        <dbReference type="Proteomes" id="UP000724584"/>
    </source>
</evidence>
<accession>A0ACB7PM14</accession>
<name>A0ACB7PM14_9PEZI</name>